<reference evidence="2 3" key="1">
    <citation type="submission" date="2016-06" db="EMBL/GenBank/DDBJ databases">
        <title>Evolution of pathogenesis and genome organization in the Tremellales.</title>
        <authorList>
            <person name="Cuomo C."/>
            <person name="Litvintseva A."/>
            <person name="Heitman J."/>
            <person name="Chen Y."/>
            <person name="Sun S."/>
            <person name="Springer D."/>
            <person name="Dromer F."/>
            <person name="Young S."/>
            <person name="Zeng Q."/>
            <person name="Chapman S."/>
            <person name="Gujja S."/>
            <person name="Saif S."/>
            <person name="Birren B."/>
        </authorList>
    </citation>
    <scope>NUCLEOTIDE SEQUENCE [LARGE SCALE GENOMIC DNA]</scope>
    <source>
        <strain evidence="2 3">ATCC 28783</strain>
    </source>
</reference>
<evidence type="ECO:0000256" key="1">
    <source>
        <dbReference type="SAM" id="MobiDB-lite"/>
    </source>
</evidence>
<dbReference type="AlphaFoldDB" id="A0A4Q1BR95"/>
<dbReference type="Proteomes" id="UP000289152">
    <property type="component" value="Unassembled WGS sequence"/>
</dbReference>
<feature type="region of interest" description="Disordered" evidence="1">
    <location>
        <begin position="1"/>
        <end position="32"/>
    </location>
</feature>
<dbReference type="InParanoid" id="A0A4Q1BR95"/>
<evidence type="ECO:0000313" key="3">
    <source>
        <dbReference type="Proteomes" id="UP000289152"/>
    </source>
</evidence>
<accession>A0A4Q1BR95</accession>
<organism evidence="2 3">
    <name type="scientific">Tremella mesenterica</name>
    <name type="common">Jelly fungus</name>
    <dbReference type="NCBI Taxonomy" id="5217"/>
    <lineage>
        <taxon>Eukaryota</taxon>
        <taxon>Fungi</taxon>
        <taxon>Dikarya</taxon>
        <taxon>Basidiomycota</taxon>
        <taxon>Agaricomycotina</taxon>
        <taxon>Tremellomycetes</taxon>
        <taxon>Tremellales</taxon>
        <taxon>Tremellaceae</taxon>
        <taxon>Tremella</taxon>
    </lineage>
</organism>
<comment type="caution">
    <text evidence="2">The sequence shown here is derived from an EMBL/GenBank/DDBJ whole genome shotgun (WGS) entry which is preliminary data.</text>
</comment>
<evidence type="ECO:0000313" key="2">
    <source>
        <dbReference type="EMBL" id="RXK40392.1"/>
    </source>
</evidence>
<name>A0A4Q1BR95_TREME</name>
<feature type="compositionally biased region" description="Polar residues" evidence="1">
    <location>
        <begin position="12"/>
        <end position="32"/>
    </location>
</feature>
<dbReference type="EMBL" id="SDIL01000019">
    <property type="protein sequence ID" value="RXK40392.1"/>
    <property type="molecule type" value="Genomic_DNA"/>
</dbReference>
<gene>
    <name evidence="2" type="ORF">M231_02375</name>
</gene>
<proteinExistence type="predicted"/>
<sequence length="196" mass="20232">MDIIPLIESDTSKPSQDSSNEPWSSGDASISADSFMIDPSQTILLTGQMNIASVASLPVSIGAHGSTSTSAPASKWPNAPTAKRGGPPEGGKALSSTRTRNQSHPYKQNSATSSQQSSSARSGKKSTGTFIRRRLANARNDQDLSIVADLLRLAPSSSSGKVGHGSTDATAHEKNAGTVQEDETPSAPPTTTQSGI</sequence>
<keyword evidence="3" id="KW-1185">Reference proteome</keyword>
<feature type="region of interest" description="Disordered" evidence="1">
    <location>
        <begin position="156"/>
        <end position="196"/>
    </location>
</feature>
<protein>
    <submittedName>
        <fullName evidence="2">Uncharacterized protein</fullName>
    </submittedName>
</protein>
<dbReference type="VEuPathDB" id="FungiDB:TREMEDRAFT_64455"/>
<feature type="compositionally biased region" description="Low complexity" evidence="1">
    <location>
        <begin position="110"/>
        <end position="128"/>
    </location>
</feature>
<feature type="compositionally biased region" description="Polar residues" evidence="1">
    <location>
        <begin position="94"/>
        <end position="109"/>
    </location>
</feature>
<feature type="region of interest" description="Disordered" evidence="1">
    <location>
        <begin position="61"/>
        <end position="144"/>
    </location>
</feature>